<protein>
    <submittedName>
        <fullName evidence="3">Fe2+ transport system protein B</fullName>
    </submittedName>
</protein>
<evidence type="ECO:0000256" key="2">
    <source>
        <dbReference type="SAM" id="Phobius"/>
    </source>
</evidence>
<feature type="compositionally biased region" description="Basic and acidic residues" evidence="1">
    <location>
        <begin position="38"/>
        <end position="50"/>
    </location>
</feature>
<dbReference type="Proteomes" id="UP000551878">
    <property type="component" value="Unassembled WGS sequence"/>
</dbReference>
<evidence type="ECO:0000256" key="1">
    <source>
        <dbReference type="SAM" id="MobiDB-lite"/>
    </source>
</evidence>
<name>A0A840QNI2_9BACI</name>
<evidence type="ECO:0000313" key="3">
    <source>
        <dbReference type="EMBL" id="MBB5172929.1"/>
    </source>
</evidence>
<comment type="caution">
    <text evidence="3">The sequence shown here is derived from an EMBL/GenBank/DDBJ whole genome shotgun (WGS) entry which is preliminary data.</text>
</comment>
<organism evidence="3 4">
    <name type="scientific">Texcoconibacillus texcoconensis</name>
    <dbReference type="NCBI Taxonomy" id="1095777"/>
    <lineage>
        <taxon>Bacteria</taxon>
        <taxon>Bacillati</taxon>
        <taxon>Bacillota</taxon>
        <taxon>Bacilli</taxon>
        <taxon>Bacillales</taxon>
        <taxon>Bacillaceae</taxon>
        <taxon>Texcoconibacillus</taxon>
    </lineage>
</organism>
<keyword evidence="2" id="KW-0472">Membrane</keyword>
<keyword evidence="2" id="KW-0812">Transmembrane</keyword>
<feature type="region of interest" description="Disordered" evidence="1">
    <location>
        <begin position="1"/>
        <end position="50"/>
    </location>
</feature>
<sequence>MREKLEDQAENLRNQVRNVEGNRNETTNNTESTLDLPPRSEVHHVNKEAKKTTKKWKKQIQYPLVRLFLFLFLLLVIFVFTYPVWSERLFS</sequence>
<feature type="transmembrane region" description="Helical" evidence="2">
    <location>
        <begin position="64"/>
        <end position="85"/>
    </location>
</feature>
<gene>
    <name evidence="3" type="ORF">HNQ41_001092</name>
</gene>
<feature type="compositionally biased region" description="Low complexity" evidence="1">
    <location>
        <begin position="18"/>
        <end position="31"/>
    </location>
</feature>
<evidence type="ECO:0000313" key="4">
    <source>
        <dbReference type="Proteomes" id="UP000551878"/>
    </source>
</evidence>
<proteinExistence type="predicted"/>
<keyword evidence="4" id="KW-1185">Reference proteome</keyword>
<dbReference type="AlphaFoldDB" id="A0A840QNI2"/>
<keyword evidence="2" id="KW-1133">Transmembrane helix</keyword>
<reference evidence="3 4" key="1">
    <citation type="submission" date="2020-08" db="EMBL/GenBank/DDBJ databases">
        <title>Genomic Encyclopedia of Type Strains, Phase IV (KMG-IV): sequencing the most valuable type-strain genomes for metagenomic binning, comparative biology and taxonomic classification.</title>
        <authorList>
            <person name="Goeker M."/>
        </authorList>
    </citation>
    <scope>NUCLEOTIDE SEQUENCE [LARGE SCALE GENOMIC DNA]</scope>
    <source>
        <strain evidence="3 4">DSM 24696</strain>
    </source>
</reference>
<accession>A0A840QNI2</accession>
<dbReference type="EMBL" id="JACHHB010000004">
    <property type="protein sequence ID" value="MBB5172929.1"/>
    <property type="molecule type" value="Genomic_DNA"/>
</dbReference>